<dbReference type="SMART" id="SM00248">
    <property type="entry name" value="ANK"/>
    <property type="match status" value="1"/>
</dbReference>
<dbReference type="Pfam" id="PF13637">
    <property type="entry name" value="Ank_4"/>
    <property type="match status" value="1"/>
</dbReference>
<evidence type="ECO:0000256" key="10">
    <source>
        <dbReference type="PROSITE-ProRule" id="PRU00023"/>
    </source>
</evidence>
<dbReference type="Pfam" id="PF00025">
    <property type="entry name" value="Arf"/>
    <property type="match status" value="1"/>
</dbReference>
<dbReference type="SMART" id="SM00184">
    <property type="entry name" value="RING"/>
    <property type="match status" value="1"/>
</dbReference>
<feature type="binding site" evidence="8">
    <location>
        <position position="789"/>
    </location>
    <ligand>
        <name>GTP</name>
        <dbReference type="ChEBI" id="CHEBI:37565"/>
    </ligand>
</feature>
<protein>
    <recommendedName>
        <fullName evidence="2">ADP-ribosylation factor-like protein 6</fullName>
    </recommendedName>
</protein>
<dbReference type="Gene3D" id="3.30.40.10">
    <property type="entry name" value="Zinc/RING finger domain, C3HC4 (zinc finger)"/>
    <property type="match status" value="1"/>
</dbReference>
<evidence type="ECO:0000256" key="8">
    <source>
        <dbReference type="PIRSR" id="PIRSR606689-1"/>
    </source>
</evidence>
<evidence type="ECO:0000256" key="3">
    <source>
        <dbReference type="ARBA" id="ARBA00022723"/>
    </source>
</evidence>
<reference evidence="19" key="1">
    <citation type="submission" date="2022-11" db="UniProtKB">
        <authorList>
            <consortium name="WormBaseParasite"/>
        </authorList>
    </citation>
    <scope>IDENTIFICATION</scope>
</reference>
<dbReference type="PROSITE" id="PS50089">
    <property type="entry name" value="ZF_RING_2"/>
    <property type="match status" value="1"/>
</dbReference>
<dbReference type="Gene3D" id="3.30.160.60">
    <property type="entry name" value="Classic Zinc Finger"/>
    <property type="match status" value="1"/>
</dbReference>
<dbReference type="SUPFAM" id="SSF57850">
    <property type="entry name" value="RING/U-box"/>
    <property type="match status" value="1"/>
</dbReference>
<dbReference type="PROSITE" id="PS50088">
    <property type="entry name" value="ANK_REPEAT"/>
    <property type="match status" value="1"/>
</dbReference>
<dbReference type="SUPFAM" id="SSF57845">
    <property type="entry name" value="B-box zinc-binding domain"/>
    <property type="match status" value="1"/>
</dbReference>
<dbReference type="CDD" id="cd00878">
    <property type="entry name" value="Arf_Arl"/>
    <property type="match status" value="1"/>
</dbReference>
<feature type="domain" description="B box-type" evidence="15">
    <location>
        <begin position="473"/>
        <end position="514"/>
    </location>
</feature>
<keyword evidence="6" id="KW-0862">Zinc</keyword>
<evidence type="ECO:0000259" key="17">
    <source>
        <dbReference type="PROSITE" id="PS50174"/>
    </source>
</evidence>
<dbReference type="Pfam" id="PF01585">
    <property type="entry name" value="G-patch"/>
    <property type="match status" value="1"/>
</dbReference>
<dbReference type="NCBIfam" id="TIGR00231">
    <property type="entry name" value="small_GTP"/>
    <property type="match status" value="1"/>
</dbReference>
<dbReference type="PROSITE" id="PS50297">
    <property type="entry name" value="ANK_REP_REGION"/>
    <property type="match status" value="1"/>
</dbReference>
<dbReference type="PRINTS" id="PR00328">
    <property type="entry name" value="SAR1GTPBP"/>
</dbReference>
<keyword evidence="5 11" id="KW-0863">Zinc-finger</keyword>
<dbReference type="PROSITE" id="PS51419">
    <property type="entry name" value="RAB"/>
    <property type="match status" value="1"/>
</dbReference>
<dbReference type="PANTHER" id="PTHR11711">
    <property type="entry name" value="ADP RIBOSYLATION FACTOR-RELATED"/>
    <property type="match status" value="1"/>
</dbReference>
<evidence type="ECO:0000259" key="14">
    <source>
        <dbReference type="PROSITE" id="PS50089"/>
    </source>
</evidence>
<evidence type="ECO:0000256" key="5">
    <source>
        <dbReference type="ARBA" id="ARBA00022771"/>
    </source>
</evidence>
<feature type="compositionally biased region" description="Basic and acidic residues" evidence="13">
    <location>
        <begin position="1265"/>
        <end position="1280"/>
    </location>
</feature>
<evidence type="ECO:0000313" key="19">
    <source>
        <dbReference type="WBParaSite" id="sdigi.contig283.g7041.t1"/>
    </source>
</evidence>
<evidence type="ECO:0000256" key="9">
    <source>
        <dbReference type="PIRSR" id="PIRSR606689-2"/>
    </source>
</evidence>
<feature type="binding site" evidence="8">
    <location>
        <begin position="743"/>
        <end position="750"/>
    </location>
    <ligand>
        <name>GTP</name>
        <dbReference type="ChEBI" id="CHEBI:37565"/>
    </ligand>
</feature>
<evidence type="ECO:0000313" key="18">
    <source>
        <dbReference type="Proteomes" id="UP000887581"/>
    </source>
</evidence>
<feature type="binding site" evidence="9">
    <location>
        <position position="767"/>
    </location>
    <ligand>
        <name>Mg(2+)</name>
        <dbReference type="ChEBI" id="CHEBI:18420"/>
    </ligand>
</feature>
<dbReference type="Gene3D" id="1.25.40.20">
    <property type="entry name" value="Ankyrin repeat-containing domain"/>
    <property type="match status" value="1"/>
</dbReference>
<dbReference type="PROSITE" id="PS50157">
    <property type="entry name" value="ZINC_FINGER_C2H2_2"/>
    <property type="match status" value="1"/>
</dbReference>
<dbReference type="CDD" id="cd19774">
    <property type="entry name" value="Bbox2_TRIM23_C-IX_rpt2"/>
    <property type="match status" value="1"/>
</dbReference>
<dbReference type="Proteomes" id="UP000887581">
    <property type="component" value="Unplaced"/>
</dbReference>
<dbReference type="InterPro" id="IPR013083">
    <property type="entry name" value="Znf_RING/FYVE/PHD"/>
</dbReference>
<organism evidence="18 19">
    <name type="scientific">Setaria digitata</name>
    <dbReference type="NCBI Taxonomy" id="48799"/>
    <lineage>
        <taxon>Eukaryota</taxon>
        <taxon>Metazoa</taxon>
        <taxon>Ecdysozoa</taxon>
        <taxon>Nematoda</taxon>
        <taxon>Chromadorea</taxon>
        <taxon>Rhabditida</taxon>
        <taxon>Spirurina</taxon>
        <taxon>Spiruromorpha</taxon>
        <taxon>Filarioidea</taxon>
        <taxon>Setariidae</taxon>
        <taxon>Setaria</taxon>
    </lineage>
</organism>
<keyword evidence="18" id="KW-1185">Reference proteome</keyword>
<dbReference type="InterPro" id="IPR001841">
    <property type="entry name" value="Znf_RING"/>
</dbReference>
<name>A0A915PVD7_9BILA</name>
<sequence length="1280" mass="144840">MHALAAAAPITKCKQIHFVRAAPVSSVLTSYTENSSRATVSGEEVRSFYETLLAEPGTATDPDKAMTMKIEKIRKNRFRKPTKTSSAIILEQNINGNNFEKVFKDAADGNLQSIKDYYRKGMDINISDRYGWTPLMCASYAGHLHIVKYLLSLGADISKRLSCELSLPGIKKSQKTAEITRFCDVCQCNFECEAHLSSITHLMETRKPLLDPGYAIPEWNRGYRILRSSGWDEFEGLGRNASGRRYPIKTVLKRDRLGLGCGIIDTPKVTHFKANDVNAVRIKSATGGEKLKNQRKQTFNEKILERRFRRKYGSVALKLLLFHIFLPKKMSSISDAGLECALCHESYAAEIRTPRVLHGCGHTVCQTCCSALVDVSAPIAQVICPFDRIITLLAEPCVLSLKKNYALIEIIERHKKFAQPDRISPSLKVGSKWLSWFGTSYSAFLGSQTDGIRLVDEMPPPEYMKDILLGIPCDEDPKHTAIFYCTVCESNMCGECSKRTHTGRVLSKHCRVPVSEKPLSRTMCPYHSAYAIEFVCQEVECLENNRLMCLLCRDYGRHRNHRHSLLEVEAAGLRERVREALSDFRSFISDLNGWNIRVTQAVAEIMDLNEGSHATARRQVEAHFRRLREELEVQEQTALARLDAHVADRIETLRQHQQELAFITSQVTAVSAQLQESSEMDDARLIEQQTDLIKMLDAVRTHQSDIASAPSGLSLDTRIPFSFTADNRIHMGSNVDIRLVILGLDGAGKTTILYKLKSDEYRQSTTTVGFNVETIQYKNFKLTMWDVGGVPKLRRLWKHYFMNTQALVFVIDSSCPSRFVEAQNELAKIFAERELVDACFLVILNRRQPTTVNQHCTVNSAAIDQLVMNINRFSAGRTVVIHQCNAMTGIGLWEAIDALTSKLLLTRNQTEILDGEEQSDEIAELEVEAETQTSDPYYNGLAKAIQAANETLVKIERQERNFFKMYGRDGNDFLSDFISVSKRFMKRFDQMISDVNAHLRILEAKTRFEQGNHSNQATVIRSNLSLISEQRASKVDDDISSDATSSTTDLSSTVQDDLNQIAEIDADLMQLEQRIDNIEKRVQEDVEAEEIGIEFPIADIIDYLTSIKVAMYKRHLLTNQLCRIVLNDERFTDEMKLLKKEFVVWTKEEREDVLKKLAHLEDSLNKLQKFPVVCNDEFNKYYPLMNDMGLLKRLVARFLDKYEMNSSAVPTARLTPSLSLSQHNSGSLVKGGKLAAMKTMQIPQENETSKNAEKSAVLSQGKKIQKNESSVDLHTAIEKK</sequence>
<dbReference type="WBParaSite" id="sdigi.contig283.g7041.t1">
    <property type="protein sequence ID" value="sdigi.contig283.g7041.t1"/>
    <property type="gene ID" value="sdigi.contig283.g7041"/>
</dbReference>
<keyword evidence="9" id="KW-0460">Magnesium</keyword>
<dbReference type="InterPro" id="IPR013087">
    <property type="entry name" value="Znf_C2H2_type"/>
</dbReference>
<evidence type="ECO:0000259" key="16">
    <source>
        <dbReference type="PROSITE" id="PS50157"/>
    </source>
</evidence>
<accession>A0A915PVD7</accession>
<dbReference type="InterPro" id="IPR005225">
    <property type="entry name" value="Small_GTP-bd"/>
</dbReference>
<dbReference type="GO" id="GO:0003676">
    <property type="term" value="F:nucleic acid binding"/>
    <property type="evidence" value="ECO:0007669"/>
    <property type="project" value="InterPro"/>
</dbReference>
<evidence type="ECO:0000256" key="13">
    <source>
        <dbReference type="SAM" id="MobiDB-lite"/>
    </source>
</evidence>
<feature type="binding site" evidence="9">
    <location>
        <position position="750"/>
    </location>
    <ligand>
        <name>Mg(2+)</name>
        <dbReference type="ChEBI" id="CHEBI:18420"/>
    </ligand>
</feature>
<keyword evidence="3 9" id="KW-0479">Metal-binding</keyword>
<dbReference type="InterPro" id="IPR036770">
    <property type="entry name" value="Ankyrin_rpt-contain_sf"/>
</dbReference>
<dbReference type="PROSITE" id="PS50119">
    <property type="entry name" value="ZF_BBOX"/>
    <property type="match status" value="1"/>
</dbReference>
<evidence type="ECO:0000256" key="12">
    <source>
        <dbReference type="SAM" id="Coils"/>
    </source>
</evidence>
<dbReference type="SMART" id="SM00178">
    <property type="entry name" value="SAR"/>
    <property type="match status" value="1"/>
</dbReference>
<feature type="coiled-coil region" evidence="12">
    <location>
        <begin position="1054"/>
        <end position="1088"/>
    </location>
</feature>
<dbReference type="AlphaFoldDB" id="A0A915PVD7"/>
<dbReference type="CDD" id="cd19773">
    <property type="entry name" value="Bbox2_TRIM23_C-IX_rpt1"/>
    <property type="match status" value="1"/>
</dbReference>
<dbReference type="InterPro" id="IPR002110">
    <property type="entry name" value="Ankyrin_rpt"/>
</dbReference>
<dbReference type="PROSITE" id="PS50174">
    <property type="entry name" value="G_PATCH"/>
    <property type="match status" value="1"/>
</dbReference>
<evidence type="ECO:0000256" key="6">
    <source>
        <dbReference type="ARBA" id="ARBA00022833"/>
    </source>
</evidence>
<dbReference type="InterPro" id="IPR000467">
    <property type="entry name" value="G_patch_dom"/>
</dbReference>
<feature type="domain" description="G-patch" evidence="17">
    <location>
        <begin position="218"/>
        <end position="264"/>
    </location>
</feature>
<feature type="domain" description="C2H2-type" evidence="16">
    <location>
        <begin position="491"/>
        <end position="518"/>
    </location>
</feature>
<dbReference type="SMART" id="SM00443">
    <property type="entry name" value="G_patch"/>
    <property type="match status" value="1"/>
</dbReference>
<evidence type="ECO:0000256" key="1">
    <source>
        <dbReference type="ARBA" id="ARBA00010290"/>
    </source>
</evidence>
<dbReference type="Gene3D" id="3.40.50.300">
    <property type="entry name" value="P-loop containing nucleotide triphosphate hydrolases"/>
    <property type="match status" value="1"/>
</dbReference>
<evidence type="ECO:0000256" key="7">
    <source>
        <dbReference type="ARBA" id="ARBA00023134"/>
    </source>
</evidence>
<keyword evidence="4 8" id="KW-0547">Nucleotide-binding</keyword>
<keyword evidence="12" id="KW-0175">Coiled coil</keyword>
<evidence type="ECO:0000259" key="15">
    <source>
        <dbReference type="PROSITE" id="PS50119"/>
    </source>
</evidence>
<dbReference type="FunFam" id="3.40.50.300:FF:001166">
    <property type="entry name" value="ADP-ribosylation factor D"/>
    <property type="match status" value="1"/>
</dbReference>
<evidence type="ECO:0000256" key="2">
    <source>
        <dbReference type="ARBA" id="ARBA00019766"/>
    </source>
</evidence>
<feature type="domain" description="RING-type" evidence="14">
    <location>
        <begin position="340"/>
        <end position="388"/>
    </location>
</feature>
<keyword evidence="7 8" id="KW-0342">GTP-binding</keyword>
<dbReference type="SMART" id="SM00336">
    <property type="entry name" value="BBOX"/>
    <property type="match status" value="2"/>
</dbReference>
<evidence type="ECO:0000256" key="11">
    <source>
        <dbReference type="PROSITE-ProRule" id="PRU00024"/>
    </source>
</evidence>
<dbReference type="SUPFAM" id="SSF48403">
    <property type="entry name" value="Ankyrin repeat"/>
    <property type="match status" value="1"/>
</dbReference>
<dbReference type="SMART" id="SM00177">
    <property type="entry name" value="ARF"/>
    <property type="match status" value="1"/>
</dbReference>
<dbReference type="SUPFAM" id="SSF52540">
    <property type="entry name" value="P-loop containing nucleoside triphosphate hydrolases"/>
    <property type="match status" value="1"/>
</dbReference>
<dbReference type="InterPro" id="IPR024156">
    <property type="entry name" value="Small_GTPase_ARF"/>
</dbReference>
<keyword evidence="10" id="KW-0040">ANK repeat</keyword>
<dbReference type="GO" id="GO:0003924">
    <property type="term" value="F:GTPase activity"/>
    <property type="evidence" value="ECO:0007669"/>
    <property type="project" value="InterPro"/>
</dbReference>
<dbReference type="InterPro" id="IPR006689">
    <property type="entry name" value="Small_GTPase_ARF/SAR"/>
</dbReference>
<dbReference type="Pfam" id="PF00643">
    <property type="entry name" value="zf-B_box"/>
    <property type="match status" value="1"/>
</dbReference>
<dbReference type="GO" id="GO:0005525">
    <property type="term" value="F:GTP binding"/>
    <property type="evidence" value="ECO:0007669"/>
    <property type="project" value="UniProtKB-KW"/>
</dbReference>
<proteinExistence type="inferred from homology"/>
<dbReference type="PROSITE" id="PS51417">
    <property type="entry name" value="ARF"/>
    <property type="match status" value="1"/>
</dbReference>
<feature type="repeat" description="ANK" evidence="10">
    <location>
        <begin position="130"/>
        <end position="162"/>
    </location>
</feature>
<comment type="similarity">
    <text evidence="1">Belongs to the small GTPase superfamily. Arf family.</text>
</comment>
<feature type="region of interest" description="Disordered" evidence="13">
    <location>
        <begin position="1243"/>
        <end position="1280"/>
    </location>
</feature>
<dbReference type="GO" id="GO:0008270">
    <property type="term" value="F:zinc ion binding"/>
    <property type="evidence" value="ECO:0007669"/>
    <property type="project" value="UniProtKB-KW"/>
</dbReference>
<dbReference type="InterPro" id="IPR027417">
    <property type="entry name" value="P-loop_NTPase"/>
</dbReference>
<dbReference type="InterPro" id="IPR000315">
    <property type="entry name" value="Znf_B-box"/>
</dbReference>
<evidence type="ECO:0000256" key="4">
    <source>
        <dbReference type="ARBA" id="ARBA00022741"/>
    </source>
</evidence>